<feature type="domain" description="Mab-21-like nucleotidyltransferase" evidence="2">
    <location>
        <begin position="296"/>
        <end position="359"/>
    </location>
</feature>
<dbReference type="SMART" id="SM01265">
    <property type="entry name" value="Mab-21"/>
    <property type="match status" value="1"/>
</dbReference>
<dbReference type="AlphaFoldDB" id="A0A6J8CRJ3"/>
<name>A0A6J8CRJ3_MYTCO</name>
<comment type="similarity">
    <text evidence="1">Belongs to the mab-21 family.</text>
</comment>
<dbReference type="InterPro" id="IPR046903">
    <property type="entry name" value="Mab-21-like_nuc_Trfase"/>
</dbReference>
<gene>
    <name evidence="4" type="ORF">MCOR_31910</name>
</gene>
<evidence type="ECO:0000259" key="3">
    <source>
        <dbReference type="Pfam" id="PF20266"/>
    </source>
</evidence>
<dbReference type="Pfam" id="PF20266">
    <property type="entry name" value="Mab-21_C"/>
    <property type="match status" value="1"/>
</dbReference>
<dbReference type="EMBL" id="CACVKT020005685">
    <property type="protein sequence ID" value="CAC5397480.1"/>
    <property type="molecule type" value="Genomic_DNA"/>
</dbReference>
<reference evidence="4 5" key="1">
    <citation type="submission" date="2020-06" db="EMBL/GenBank/DDBJ databases">
        <authorList>
            <person name="Li R."/>
            <person name="Bekaert M."/>
        </authorList>
    </citation>
    <scope>NUCLEOTIDE SEQUENCE [LARGE SCALE GENOMIC DNA]</scope>
    <source>
        <strain evidence="5">wild</strain>
    </source>
</reference>
<dbReference type="Proteomes" id="UP000507470">
    <property type="component" value="Unassembled WGS sequence"/>
</dbReference>
<protein>
    <submittedName>
        <fullName evidence="4">Uncharacterized protein</fullName>
    </submittedName>
</protein>
<proteinExistence type="inferred from homology"/>
<evidence type="ECO:0000313" key="5">
    <source>
        <dbReference type="Proteomes" id="UP000507470"/>
    </source>
</evidence>
<sequence>MDKKNRNRENGDDENVYAMKKITYLDKYGVKHFPYRGRRKYTPLINRSADGGRFISNDVFGLTIRQFERMYKDCLHRRKIHKEYILNLRYPDKSSNEYLEYLQNCIDCNKENTPWPEDEFRQKELFDFLVKTVGTEIDIRTRQRLFIVQDMIYNAINYTTQISSGSLAEGLDLPGSDIDIMYVLNEIAVVRNVRNTKYVKTKVHDNKHPVQHTIFVMETDKDLSGFTRLRLIAAGDDEKTTNVTSECFANTTQGLYLSVNGFLNGIKEKNPHLHLKSHGPCLSLTDEIDDNLFCLRSKYLPYNAIPWTMRYRRQWPSNIVIDKIKRYGCLLVPIGPKNASDSNILWRLSFSVAEKQLVHSFNFTQFLCYALLKITLKRIVNTNNEVKELLCSYFMKTALFWVSEEVDINTFQIPNLFRCFVLCLNKLISWVKNCYCPNYFIPEHNMFLEKITPENNKMLLHVLISIQSDGIDRLMRNLFPPYNGHYLLINSKSESSFITLDILFYRICGYSVENNIARCYEVMTLTESLIKTESSSFIIDVCKHEYARFSQLTGQLLPSPIIINKMYNIHKYYHKHLQDGIKADAVSGWLLYASFYYVTGQYNVTLKLTNYVLSRCSPDMLFLVFSYSEERINSYRQNVHSTMTLFERMNMAAVGSVFTRNTHH</sequence>
<keyword evidence="5" id="KW-1185">Reference proteome</keyword>
<dbReference type="InterPro" id="IPR046906">
    <property type="entry name" value="Mab-21_HhH/H2TH-like"/>
</dbReference>
<evidence type="ECO:0000256" key="1">
    <source>
        <dbReference type="ARBA" id="ARBA00008307"/>
    </source>
</evidence>
<dbReference type="PANTHER" id="PTHR10656:SF69">
    <property type="entry name" value="MAB-21-LIKE HHH_H2TH-LIKE DOMAIN-CONTAINING PROTEIN"/>
    <property type="match status" value="1"/>
</dbReference>
<organism evidence="4 5">
    <name type="scientific">Mytilus coruscus</name>
    <name type="common">Sea mussel</name>
    <dbReference type="NCBI Taxonomy" id="42192"/>
    <lineage>
        <taxon>Eukaryota</taxon>
        <taxon>Metazoa</taxon>
        <taxon>Spiralia</taxon>
        <taxon>Lophotrochozoa</taxon>
        <taxon>Mollusca</taxon>
        <taxon>Bivalvia</taxon>
        <taxon>Autobranchia</taxon>
        <taxon>Pteriomorphia</taxon>
        <taxon>Mytilida</taxon>
        <taxon>Mytiloidea</taxon>
        <taxon>Mytilidae</taxon>
        <taxon>Mytilinae</taxon>
        <taxon>Mytilus</taxon>
    </lineage>
</organism>
<dbReference type="OrthoDB" id="6106722at2759"/>
<accession>A0A6J8CRJ3</accession>
<dbReference type="InterPro" id="IPR024810">
    <property type="entry name" value="MAB21L/cGLR"/>
</dbReference>
<evidence type="ECO:0000259" key="2">
    <source>
        <dbReference type="Pfam" id="PF03281"/>
    </source>
</evidence>
<feature type="domain" description="Mab-21-like HhH/H2TH-like" evidence="3">
    <location>
        <begin position="368"/>
        <end position="458"/>
    </location>
</feature>
<dbReference type="PANTHER" id="PTHR10656">
    <property type="entry name" value="CELL FATE DETERMINING PROTEIN MAB21-RELATED"/>
    <property type="match status" value="1"/>
</dbReference>
<dbReference type="Gene3D" id="1.10.1410.40">
    <property type="match status" value="1"/>
</dbReference>
<dbReference type="Pfam" id="PF03281">
    <property type="entry name" value="Mab-21"/>
    <property type="match status" value="1"/>
</dbReference>
<evidence type="ECO:0000313" key="4">
    <source>
        <dbReference type="EMBL" id="CAC5397480.1"/>
    </source>
</evidence>